<sequence length="74" mass="8502">MSLYPGFLYVGEVEFRWQAKHIGYEFRLILEGCAPHKEKRCYGDEEKYNQYGCGQHLGCSDLPMSSVHIVSSLV</sequence>
<comment type="caution">
    <text evidence="1">The sequence shown here is derived from an EMBL/GenBank/DDBJ whole genome shotgun (WGS) entry which is preliminary data.</text>
</comment>
<gene>
    <name evidence="1" type="ORF">SDC9_188544</name>
</gene>
<accession>A0A645HXV6</accession>
<dbReference type="AlphaFoldDB" id="A0A645HXV6"/>
<reference evidence="1" key="1">
    <citation type="submission" date="2019-08" db="EMBL/GenBank/DDBJ databases">
        <authorList>
            <person name="Kucharzyk K."/>
            <person name="Murdoch R.W."/>
            <person name="Higgins S."/>
            <person name="Loffler F."/>
        </authorList>
    </citation>
    <scope>NUCLEOTIDE SEQUENCE</scope>
</reference>
<protein>
    <submittedName>
        <fullName evidence="1">Uncharacterized protein</fullName>
    </submittedName>
</protein>
<evidence type="ECO:0000313" key="1">
    <source>
        <dbReference type="EMBL" id="MPN41004.1"/>
    </source>
</evidence>
<dbReference type="EMBL" id="VSSQ01097790">
    <property type="protein sequence ID" value="MPN41004.1"/>
    <property type="molecule type" value="Genomic_DNA"/>
</dbReference>
<organism evidence="1">
    <name type="scientific">bioreactor metagenome</name>
    <dbReference type="NCBI Taxonomy" id="1076179"/>
    <lineage>
        <taxon>unclassified sequences</taxon>
        <taxon>metagenomes</taxon>
        <taxon>ecological metagenomes</taxon>
    </lineage>
</organism>
<proteinExistence type="predicted"/>
<name>A0A645HXV6_9ZZZZ</name>